<dbReference type="EMBL" id="CP110615">
    <property type="protein sequence ID" value="UZJ24264.1"/>
    <property type="molecule type" value="Genomic_DNA"/>
</dbReference>
<dbReference type="PANTHER" id="PTHR31270">
    <property type="entry name" value="GLUTAMINYL-PEPTIDE CYCLOTRANSFERASE"/>
    <property type="match status" value="1"/>
</dbReference>
<dbReference type="InterPro" id="IPR015943">
    <property type="entry name" value="WD40/YVTN_repeat-like_dom_sf"/>
</dbReference>
<accession>A0ABY6NXZ5</accession>
<protein>
    <submittedName>
        <fullName evidence="2">Glutaminyl-peptide cyclotransferase</fullName>
    </submittedName>
</protein>
<feature type="chain" id="PRO_5046526147" evidence="1">
    <location>
        <begin position="26"/>
        <end position="267"/>
    </location>
</feature>
<proteinExistence type="predicted"/>
<gene>
    <name evidence="2" type="ORF">RHODO2019_14035</name>
</gene>
<keyword evidence="3" id="KW-1185">Reference proteome</keyword>
<sequence length="267" mass="28009">MRTARVLVTSLVLVGLSACGSQDPAAVLTASSSDPGIEQLRVEVVSTSVHDATAFTQGLEVDDGQLYEGTGLEGRSSVRRTDLATGTVQARQELAPDVFGEGVTLAGDRLWQLTWKNGAAIARDPQTLAETGRAAYDGEGWGLCAQPDRLVMSNGSATLTFRDRTTFAVLGTVDVTAAGTPLTEINELECTPDGQVWANVWKTDQIVRIDPGAGHVTAVVDATGLLTPEQAGSADVLNGIAALPGTDEFLVTGKLWPTVFTVRFVPA</sequence>
<evidence type="ECO:0000313" key="2">
    <source>
        <dbReference type="EMBL" id="UZJ24264.1"/>
    </source>
</evidence>
<dbReference type="RefSeq" id="WP_265382371.1">
    <property type="nucleotide sequence ID" value="NZ_CP110615.1"/>
</dbReference>
<keyword evidence="1" id="KW-0732">Signal</keyword>
<name>A0ABY6NXZ5_9NOCA</name>
<dbReference type="PROSITE" id="PS51257">
    <property type="entry name" value="PROKAR_LIPOPROTEIN"/>
    <property type="match status" value="1"/>
</dbReference>
<feature type="signal peptide" evidence="1">
    <location>
        <begin position="1"/>
        <end position="25"/>
    </location>
</feature>
<reference evidence="2" key="1">
    <citation type="submission" date="2022-10" db="EMBL/GenBank/DDBJ databases">
        <title>Rhodococcus sp.75.</title>
        <authorList>
            <person name="Sun M."/>
        </authorList>
    </citation>
    <scope>NUCLEOTIDE SEQUENCE</scope>
    <source>
        <strain evidence="2">75</strain>
    </source>
</reference>
<organism evidence="2 3">
    <name type="scientific">Rhodococcus antarcticus</name>
    <dbReference type="NCBI Taxonomy" id="2987751"/>
    <lineage>
        <taxon>Bacteria</taxon>
        <taxon>Bacillati</taxon>
        <taxon>Actinomycetota</taxon>
        <taxon>Actinomycetes</taxon>
        <taxon>Mycobacteriales</taxon>
        <taxon>Nocardiaceae</taxon>
        <taxon>Rhodococcus</taxon>
    </lineage>
</organism>
<dbReference type="Pfam" id="PF05096">
    <property type="entry name" value="Glu_cyclase_2"/>
    <property type="match status" value="1"/>
</dbReference>
<dbReference type="Proteomes" id="UP001164965">
    <property type="component" value="Chromosome"/>
</dbReference>
<dbReference type="PANTHER" id="PTHR31270:SF1">
    <property type="entry name" value="GLUTAMINYL-PEPTIDE CYCLOTRANSFERASE"/>
    <property type="match status" value="1"/>
</dbReference>
<dbReference type="InterPro" id="IPR007788">
    <property type="entry name" value="QCT"/>
</dbReference>
<dbReference type="SUPFAM" id="SSF63829">
    <property type="entry name" value="Calcium-dependent phosphotriesterase"/>
    <property type="match status" value="1"/>
</dbReference>
<evidence type="ECO:0000313" key="3">
    <source>
        <dbReference type="Proteomes" id="UP001164965"/>
    </source>
</evidence>
<dbReference type="Gene3D" id="2.130.10.10">
    <property type="entry name" value="YVTN repeat-like/Quinoprotein amine dehydrogenase"/>
    <property type="match status" value="1"/>
</dbReference>
<evidence type="ECO:0000256" key="1">
    <source>
        <dbReference type="SAM" id="SignalP"/>
    </source>
</evidence>